<evidence type="ECO:0000313" key="3">
    <source>
        <dbReference type="Proteomes" id="UP000272942"/>
    </source>
</evidence>
<sequence>MPEPHIIPLNPIPEDLRLFSNTFSADEDSHSLAISPTNADLDEVGIHSSTSTLSIDDEPHSRSRLTKVPPLELASRDSSLFAANDPFKDHSDINLRSDSEDEVISDPTDSESITDDGPSKRWDQLNAKLKQVEQRRPTRLSKSFMNDMELKKSTERLIYIKEQKNGLPSSPSTLDPLPKTDFIKVNKNVKARKQKTSGYSYRSLHQLKSPLRDSGSRIPNLFDEPPSVPRRVQSFHQTHFSNTENIQDNPEPRSRSQEFVTEADDYKNETNTKPQKHSNGSRHKKRWKTIGGYCLHPRATASPIRRRSLINQVNPNHPDKEYVVHSVSHMSPLTECYDCINSISIVLVRSVRASIYALSKVKTIVS</sequence>
<name>A0A183AJN6_9TREM</name>
<feature type="region of interest" description="Disordered" evidence="1">
    <location>
        <begin position="85"/>
        <end position="121"/>
    </location>
</feature>
<feature type="compositionally biased region" description="Acidic residues" evidence="1">
    <location>
        <begin position="99"/>
        <end position="114"/>
    </location>
</feature>
<dbReference type="WBParaSite" id="ECPE_0000718701-mRNA-1">
    <property type="protein sequence ID" value="ECPE_0000718701-mRNA-1"/>
    <property type="gene ID" value="ECPE_0000718701"/>
</dbReference>
<gene>
    <name evidence="2" type="ORF">ECPE_LOCUS7171</name>
</gene>
<feature type="compositionally biased region" description="Basic residues" evidence="1">
    <location>
        <begin position="274"/>
        <end position="285"/>
    </location>
</feature>
<keyword evidence="3" id="KW-1185">Reference proteome</keyword>
<protein>
    <submittedName>
        <fullName evidence="4">MKLP1_Arf_bdg domain-containing protein</fullName>
    </submittedName>
</protein>
<organism evidence="4">
    <name type="scientific">Echinostoma caproni</name>
    <dbReference type="NCBI Taxonomy" id="27848"/>
    <lineage>
        <taxon>Eukaryota</taxon>
        <taxon>Metazoa</taxon>
        <taxon>Spiralia</taxon>
        <taxon>Lophotrochozoa</taxon>
        <taxon>Platyhelminthes</taxon>
        <taxon>Trematoda</taxon>
        <taxon>Digenea</taxon>
        <taxon>Plagiorchiida</taxon>
        <taxon>Echinostomata</taxon>
        <taxon>Echinostomatoidea</taxon>
        <taxon>Echinostomatidae</taxon>
        <taxon>Echinostoma</taxon>
    </lineage>
</organism>
<evidence type="ECO:0000313" key="4">
    <source>
        <dbReference type="WBParaSite" id="ECPE_0000718701-mRNA-1"/>
    </source>
</evidence>
<reference evidence="2 3" key="2">
    <citation type="submission" date="2018-11" db="EMBL/GenBank/DDBJ databases">
        <authorList>
            <consortium name="Pathogen Informatics"/>
        </authorList>
    </citation>
    <scope>NUCLEOTIDE SEQUENCE [LARGE SCALE GENOMIC DNA]</scope>
    <source>
        <strain evidence="2 3">Egypt</strain>
    </source>
</reference>
<feature type="compositionally biased region" description="Basic and acidic residues" evidence="1">
    <location>
        <begin position="86"/>
        <end position="98"/>
    </location>
</feature>
<feature type="region of interest" description="Disordered" evidence="1">
    <location>
        <begin position="264"/>
        <end position="285"/>
    </location>
</feature>
<dbReference type="Proteomes" id="UP000272942">
    <property type="component" value="Unassembled WGS sequence"/>
</dbReference>
<dbReference type="EMBL" id="UZAN01044248">
    <property type="protein sequence ID" value="VDP80359.1"/>
    <property type="molecule type" value="Genomic_DNA"/>
</dbReference>
<evidence type="ECO:0000313" key="2">
    <source>
        <dbReference type="EMBL" id="VDP80359.1"/>
    </source>
</evidence>
<reference evidence="4" key="1">
    <citation type="submission" date="2016-06" db="UniProtKB">
        <authorList>
            <consortium name="WormBaseParasite"/>
        </authorList>
    </citation>
    <scope>IDENTIFICATION</scope>
</reference>
<accession>A0A183AJN6</accession>
<dbReference type="AlphaFoldDB" id="A0A183AJN6"/>
<proteinExistence type="predicted"/>
<evidence type="ECO:0000256" key="1">
    <source>
        <dbReference type="SAM" id="MobiDB-lite"/>
    </source>
</evidence>